<comment type="caution">
    <text evidence="1">The sequence shown here is derived from an EMBL/GenBank/DDBJ whole genome shotgun (WGS) entry which is preliminary data.</text>
</comment>
<reference evidence="1 2" key="1">
    <citation type="journal article" date="2016" name="Nat. Commun.">
        <title>Thousands of microbial genomes shed light on interconnected biogeochemical processes in an aquifer system.</title>
        <authorList>
            <person name="Anantharaman K."/>
            <person name="Brown C.T."/>
            <person name="Hug L.A."/>
            <person name="Sharon I."/>
            <person name="Castelle C.J."/>
            <person name="Probst A.J."/>
            <person name="Thomas B.C."/>
            <person name="Singh A."/>
            <person name="Wilkins M.J."/>
            <person name="Karaoz U."/>
            <person name="Brodie E.L."/>
            <person name="Williams K.H."/>
            <person name="Hubbard S.S."/>
            <person name="Banfield J.F."/>
        </authorList>
    </citation>
    <scope>NUCLEOTIDE SEQUENCE [LARGE SCALE GENOMIC DNA]</scope>
</reference>
<sequence>MKKIKRIVLFKFHKEFEICKNRLEILRKFNPDIPIYGLYGGQRKDYKNAKKLDIPISMIPSDDWYWKWRNGDLSLRWWYKQAGHKIDFDMLHVFEWDLILFDSVENYFRDIKNGIAMSNVQLLAPIYDHWIWTAEKLGRIEYLELIKLAKKKFKYRKKALAGNCGGLCLSKKFLEEYSRIDEMPSLCNDEVRLLLFAQCLNMKIRNIKIPSKKFFNVDQNEILPEEVLRSSQEGIKLFHPVWQKLILP</sequence>
<proteinExistence type="predicted"/>
<dbReference type="Proteomes" id="UP000178323">
    <property type="component" value="Unassembled WGS sequence"/>
</dbReference>
<gene>
    <name evidence="1" type="ORF">A2Y83_01395</name>
</gene>
<evidence type="ECO:0008006" key="3">
    <source>
        <dbReference type="Google" id="ProtNLM"/>
    </source>
</evidence>
<dbReference type="AlphaFoldDB" id="A0A1F5S9W5"/>
<evidence type="ECO:0000313" key="1">
    <source>
        <dbReference type="EMBL" id="OGF23352.1"/>
    </source>
</evidence>
<dbReference type="EMBL" id="MFFS01000002">
    <property type="protein sequence ID" value="OGF23352.1"/>
    <property type="molecule type" value="Genomic_DNA"/>
</dbReference>
<name>A0A1F5S9W5_9BACT</name>
<accession>A0A1F5S9W5</accession>
<protein>
    <recommendedName>
        <fullName evidence="3">DUF5672 domain-containing protein</fullName>
    </recommendedName>
</protein>
<organism evidence="1 2">
    <name type="scientific">Candidatus Falkowbacteria bacterium RBG_13_39_14</name>
    <dbReference type="NCBI Taxonomy" id="1797985"/>
    <lineage>
        <taxon>Bacteria</taxon>
        <taxon>Candidatus Falkowiibacteriota</taxon>
    </lineage>
</organism>
<evidence type="ECO:0000313" key="2">
    <source>
        <dbReference type="Proteomes" id="UP000178323"/>
    </source>
</evidence>